<feature type="region of interest" description="Disordered" evidence="1">
    <location>
        <begin position="1"/>
        <end position="30"/>
    </location>
</feature>
<keyword evidence="4" id="KW-1185">Reference proteome</keyword>
<evidence type="ECO:0000313" key="3">
    <source>
        <dbReference type="EMBL" id="MCI0757049.1"/>
    </source>
</evidence>
<dbReference type="EMBL" id="JALBUU010000125">
    <property type="protein sequence ID" value="MCI0757049.1"/>
    <property type="molecule type" value="Genomic_DNA"/>
</dbReference>
<dbReference type="Pfam" id="PF13946">
    <property type="entry name" value="DUF4214"/>
    <property type="match status" value="1"/>
</dbReference>
<organism evidence="3 4">
    <name type="scientific">Teichococcus vastitatis</name>
    <dbReference type="NCBI Taxonomy" id="2307076"/>
    <lineage>
        <taxon>Bacteria</taxon>
        <taxon>Pseudomonadati</taxon>
        <taxon>Pseudomonadota</taxon>
        <taxon>Alphaproteobacteria</taxon>
        <taxon>Acetobacterales</taxon>
        <taxon>Roseomonadaceae</taxon>
        <taxon>Roseomonas</taxon>
    </lineage>
</organism>
<dbReference type="Proteomes" id="UP001201985">
    <property type="component" value="Unassembled WGS sequence"/>
</dbReference>
<comment type="caution">
    <text evidence="3">The sequence shown here is derived from an EMBL/GenBank/DDBJ whole genome shotgun (WGS) entry which is preliminary data.</text>
</comment>
<reference evidence="3 4" key="1">
    <citation type="submission" date="2022-03" db="EMBL/GenBank/DDBJ databases">
        <title>Complete genome analysis of Roseomonas KG 17.1 : a prolific producer of plant growth promoters.</title>
        <authorList>
            <person name="Saadouli I."/>
            <person name="Najjari A."/>
            <person name="Mosbah A."/>
            <person name="Ouzari H.I."/>
        </authorList>
    </citation>
    <scope>NUCLEOTIDE SEQUENCE [LARGE SCALE GENOMIC DNA]</scope>
    <source>
        <strain evidence="3 4">KG17-1</strain>
    </source>
</reference>
<evidence type="ECO:0000313" key="4">
    <source>
        <dbReference type="Proteomes" id="UP001201985"/>
    </source>
</evidence>
<feature type="compositionally biased region" description="Basic residues" evidence="1">
    <location>
        <begin position="1"/>
        <end position="12"/>
    </location>
</feature>
<name>A0ABS9WCQ6_9PROT</name>
<proteinExistence type="predicted"/>
<feature type="domain" description="DUF4214" evidence="2">
    <location>
        <begin position="31"/>
        <end position="62"/>
    </location>
</feature>
<evidence type="ECO:0000256" key="1">
    <source>
        <dbReference type="SAM" id="MobiDB-lite"/>
    </source>
</evidence>
<gene>
    <name evidence="3" type="ORF">MON41_25790</name>
</gene>
<sequence>MDRPARPRRHGRRDSGGELPRQRRGAVEGEAAGVQNWVSALDSGALTRAQVLLGFSESAEHQLQTAAALGGETPDTYGITFA</sequence>
<accession>A0ABS9WCQ6</accession>
<protein>
    <submittedName>
        <fullName evidence="3">DUF4214 domain-containing protein</fullName>
    </submittedName>
</protein>
<dbReference type="InterPro" id="IPR025282">
    <property type="entry name" value="DUF4214"/>
</dbReference>
<evidence type="ECO:0000259" key="2">
    <source>
        <dbReference type="Pfam" id="PF13946"/>
    </source>
</evidence>